<organism evidence="3 4">
    <name type="scientific">Aspergillus aculeatus (strain ATCC 16872 / CBS 172.66 / WB 5094)</name>
    <dbReference type="NCBI Taxonomy" id="690307"/>
    <lineage>
        <taxon>Eukaryota</taxon>
        <taxon>Fungi</taxon>
        <taxon>Dikarya</taxon>
        <taxon>Ascomycota</taxon>
        <taxon>Pezizomycotina</taxon>
        <taxon>Eurotiomycetes</taxon>
        <taxon>Eurotiomycetidae</taxon>
        <taxon>Eurotiales</taxon>
        <taxon>Aspergillaceae</taxon>
        <taxon>Aspergillus</taxon>
        <taxon>Aspergillus subgen. Circumdati</taxon>
    </lineage>
</organism>
<dbReference type="OMA" id="ITRSMYC"/>
<evidence type="ECO:0000256" key="1">
    <source>
        <dbReference type="SAM" id="MobiDB-lite"/>
    </source>
</evidence>
<dbReference type="AlphaFoldDB" id="A0A1L9X4S6"/>
<feature type="domain" description="BZIP" evidence="2">
    <location>
        <begin position="29"/>
        <end position="44"/>
    </location>
</feature>
<dbReference type="EMBL" id="KV878971">
    <property type="protein sequence ID" value="OJK03451.1"/>
    <property type="molecule type" value="Genomic_DNA"/>
</dbReference>
<dbReference type="RefSeq" id="XP_020059790.1">
    <property type="nucleotide sequence ID" value="XM_020200538.1"/>
</dbReference>
<sequence>MPMQTRGSTEPSDSTGSAKRKPVRRDPEKRRQQNIQAQKKYREKLRKRLENLEALAASAAQNHAVERTAAVEIDASEAAVEHGPSTFLPHIAANGIPASEAPGIPVPFPSAVIPRDPSPSLEDFAAALPLWEPSTYVTNLDCTSSSLASFDSTIYAPLSDNLSVPSIWDTSVEASLSDDLSSAPSLRDFTTSVPQPDKPASALSIVGTKSQSKPSFLIPDNHADNTGASNCIIAIKCGCPKSHIRVQTQSPYPFRSGEIRIVTLDPGAPAADPYANHIRIDPVCTITALYTLGIQIGVNESMLCADESFSPFYRPSASTADDLVKANMVGTVQRIFKTLKPDLRPNREQIMIEHHPYIDILPFSTLRRNLLIRQGDLDEDEFMDDIISGLVCWGGAGMGKRDRQDSVGRHPTGTPWDVRSWEAKVWFLKKYWALLGGEDGELVRQSEWWRGLRGEDEEVFDQSDSTPADSPLFYSTLGI</sequence>
<dbReference type="GO" id="GO:0003700">
    <property type="term" value="F:DNA-binding transcription factor activity"/>
    <property type="evidence" value="ECO:0007669"/>
    <property type="project" value="InterPro"/>
</dbReference>
<dbReference type="OrthoDB" id="5973539at2759"/>
<dbReference type="Pfam" id="PF11905">
    <property type="entry name" value="DUF3425"/>
    <property type="match status" value="1"/>
</dbReference>
<dbReference type="InterPro" id="IPR004827">
    <property type="entry name" value="bZIP"/>
</dbReference>
<reference evidence="4" key="1">
    <citation type="journal article" date="2017" name="Genome Biol.">
        <title>Comparative genomics reveals high biological diversity and specific adaptations in the industrially and medically important fungal genus Aspergillus.</title>
        <authorList>
            <person name="de Vries R.P."/>
            <person name="Riley R."/>
            <person name="Wiebenga A."/>
            <person name="Aguilar-Osorio G."/>
            <person name="Amillis S."/>
            <person name="Uchima C.A."/>
            <person name="Anderluh G."/>
            <person name="Asadollahi M."/>
            <person name="Askin M."/>
            <person name="Barry K."/>
            <person name="Battaglia E."/>
            <person name="Bayram O."/>
            <person name="Benocci T."/>
            <person name="Braus-Stromeyer S.A."/>
            <person name="Caldana C."/>
            <person name="Canovas D."/>
            <person name="Cerqueira G.C."/>
            <person name="Chen F."/>
            <person name="Chen W."/>
            <person name="Choi C."/>
            <person name="Clum A."/>
            <person name="Dos Santos R.A."/>
            <person name="Damasio A.R."/>
            <person name="Diallinas G."/>
            <person name="Emri T."/>
            <person name="Fekete E."/>
            <person name="Flipphi M."/>
            <person name="Freyberg S."/>
            <person name="Gallo A."/>
            <person name="Gournas C."/>
            <person name="Habgood R."/>
            <person name="Hainaut M."/>
            <person name="Harispe M.L."/>
            <person name="Henrissat B."/>
            <person name="Hilden K.S."/>
            <person name="Hope R."/>
            <person name="Hossain A."/>
            <person name="Karabika E."/>
            <person name="Karaffa L."/>
            <person name="Karanyi Z."/>
            <person name="Krasevec N."/>
            <person name="Kuo A."/>
            <person name="Kusch H."/>
            <person name="LaButti K."/>
            <person name="Lagendijk E.L."/>
            <person name="Lapidus A."/>
            <person name="Levasseur A."/>
            <person name="Lindquist E."/>
            <person name="Lipzen A."/>
            <person name="Logrieco A.F."/>
            <person name="MacCabe A."/>
            <person name="Maekelae M.R."/>
            <person name="Malavazi I."/>
            <person name="Melin P."/>
            <person name="Meyer V."/>
            <person name="Mielnichuk N."/>
            <person name="Miskei M."/>
            <person name="Molnar A.P."/>
            <person name="Mule G."/>
            <person name="Ngan C.Y."/>
            <person name="Orejas M."/>
            <person name="Orosz E."/>
            <person name="Ouedraogo J.P."/>
            <person name="Overkamp K.M."/>
            <person name="Park H.-S."/>
            <person name="Perrone G."/>
            <person name="Piumi F."/>
            <person name="Punt P.J."/>
            <person name="Ram A.F."/>
            <person name="Ramon A."/>
            <person name="Rauscher S."/>
            <person name="Record E."/>
            <person name="Riano-Pachon D.M."/>
            <person name="Robert V."/>
            <person name="Roehrig J."/>
            <person name="Ruller R."/>
            <person name="Salamov A."/>
            <person name="Salih N.S."/>
            <person name="Samson R.A."/>
            <person name="Sandor E."/>
            <person name="Sanguinetti M."/>
            <person name="Schuetze T."/>
            <person name="Sepcic K."/>
            <person name="Shelest E."/>
            <person name="Sherlock G."/>
            <person name="Sophianopoulou V."/>
            <person name="Squina F.M."/>
            <person name="Sun H."/>
            <person name="Susca A."/>
            <person name="Todd R.B."/>
            <person name="Tsang A."/>
            <person name="Unkles S.E."/>
            <person name="van de Wiele N."/>
            <person name="van Rossen-Uffink D."/>
            <person name="Oliveira J.V."/>
            <person name="Vesth T.C."/>
            <person name="Visser J."/>
            <person name="Yu J.-H."/>
            <person name="Zhou M."/>
            <person name="Andersen M.R."/>
            <person name="Archer D.B."/>
            <person name="Baker S.E."/>
            <person name="Benoit I."/>
            <person name="Brakhage A.A."/>
            <person name="Braus G.H."/>
            <person name="Fischer R."/>
            <person name="Frisvad J.C."/>
            <person name="Goldman G.H."/>
            <person name="Houbraken J."/>
            <person name="Oakley B."/>
            <person name="Pocsi I."/>
            <person name="Scazzocchio C."/>
            <person name="Seiboth B."/>
            <person name="vanKuyk P.A."/>
            <person name="Wortman J."/>
            <person name="Dyer P.S."/>
            <person name="Grigoriev I.V."/>
        </authorList>
    </citation>
    <scope>NUCLEOTIDE SEQUENCE [LARGE SCALE GENOMIC DNA]</scope>
    <source>
        <strain evidence="4">ATCC 16872 / CBS 172.66 / WB 5094</strain>
    </source>
</reference>
<feature type="compositionally biased region" description="Polar residues" evidence="1">
    <location>
        <begin position="1"/>
        <end position="17"/>
    </location>
</feature>
<dbReference type="PANTHER" id="PTHR38116:SF5">
    <property type="entry name" value="BZIP DOMAIN-CONTAINING PROTEIN"/>
    <property type="match status" value="1"/>
</dbReference>
<evidence type="ECO:0000313" key="4">
    <source>
        <dbReference type="Proteomes" id="UP000184546"/>
    </source>
</evidence>
<gene>
    <name evidence="3" type="ORF">ASPACDRAFT_39071</name>
</gene>
<proteinExistence type="predicted"/>
<dbReference type="PROSITE" id="PS00036">
    <property type="entry name" value="BZIP_BASIC"/>
    <property type="match status" value="1"/>
</dbReference>
<dbReference type="InterPro" id="IPR021833">
    <property type="entry name" value="DUF3425"/>
</dbReference>
<accession>A0A1L9X4S6</accession>
<feature type="region of interest" description="Disordered" evidence="1">
    <location>
        <begin position="1"/>
        <end position="41"/>
    </location>
</feature>
<protein>
    <recommendedName>
        <fullName evidence="2">BZIP domain-containing protein</fullName>
    </recommendedName>
</protein>
<evidence type="ECO:0000259" key="2">
    <source>
        <dbReference type="PROSITE" id="PS00036"/>
    </source>
</evidence>
<dbReference type="Proteomes" id="UP000184546">
    <property type="component" value="Unassembled WGS sequence"/>
</dbReference>
<dbReference type="GeneID" id="30974352"/>
<dbReference type="VEuPathDB" id="FungiDB:ASPACDRAFT_39071"/>
<keyword evidence="4" id="KW-1185">Reference proteome</keyword>
<dbReference type="PANTHER" id="PTHR38116">
    <property type="entry name" value="CHROMOSOME 7, WHOLE GENOME SHOTGUN SEQUENCE"/>
    <property type="match status" value="1"/>
</dbReference>
<dbReference type="CDD" id="cd14688">
    <property type="entry name" value="bZIP_YAP"/>
    <property type="match status" value="1"/>
</dbReference>
<evidence type="ECO:0000313" key="3">
    <source>
        <dbReference type="EMBL" id="OJK03451.1"/>
    </source>
</evidence>
<name>A0A1L9X4S6_ASPA1</name>